<organism evidence="3 4">
    <name type="scientific">Tuber borchii</name>
    <name type="common">White truffle</name>
    <dbReference type="NCBI Taxonomy" id="42251"/>
    <lineage>
        <taxon>Eukaryota</taxon>
        <taxon>Fungi</taxon>
        <taxon>Dikarya</taxon>
        <taxon>Ascomycota</taxon>
        <taxon>Pezizomycotina</taxon>
        <taxon>Pezizomycetes</taxon>
        <taxon>Pezizales</taxon>
        <taxon>Tuberaceae</taxon>
        <taxon>Tuber</taxon>
    </lineage>
</organism>
<proteinExistence type="predicted"/>
<evidence type="ECO:0000256" key="1">
    <source>
        <dbReference type="SAM" id="Coils"/>
    </source>
</evidence>
<dbReference type="STRING" id="42251.A0A2T7A392"/>
<feature type="coiled-coil region" evidence="1">
    <location>
        <begin position="2"/>
        <end position="45"/>
    </location>
</feature>
<comment type="caution">
    <text evidence="3">The sequence shown here is derived from an EMBL/GenBank/DDBJ whole genome shotgun (WGS) entry which is preliminary data.</text>
</comment>
<accession>A0A2T7A392</accession>
<evidence type="ECO:0000313" key="4">
    <source>
        <dbReference type="Proteomes" id="UP000244722"/>
    </source>
</evidence>
<protein>
    <recommendedName>
        <fullName evidence="5">Meiosis-specific nuclear structural protein 1</fullName>
    </recommendedName>
</protein>
<feature type="region of interest" description="Disordered" evidence="2">
    <location>
        <begin position="299"/>
        <end position="377"/>
    </location>
</feature>
<keyword evidence="4" id="KW-1185">Reference proteome</keyword>
<feature type="coiled-coil region" evidence="1">
    <location>
        <begin position="109"/>
        <end position="154"/>
    </location>
</feature>
<reference evidence="3 4" key="1">
    <citation type="submission" date="2017-04" db="EMBL/GenBank/DDBJ databases">
        <title>Draft genome sequence of Tuber borchii Vittad., a whitish edible truffle.</title>
        <authorList>
            <consortium name="DOE Joint Genome Institute"/>
            <person name="Murat C."/>
            <person name="Kuo A."/>
            <person name="Barry K.W."/>
            <person name="Clum A."/>
            <person name="Dockter R.B."/>
            <person name="Fauchery L."/>
            <person name="Iotti M."/>
            <person name="Kohler A."/>
            <person name="Labutti K."/>
            <person name="Lindquist E.A."/>
            <person name="Lipzen A."/>
            <person name="Ohm R.A."/>
            <person name="Wang M."/>
            <person name="Grigoriev I.V."/>
            <person name="Zambonelli A."/>
            <person name="Martin F.M."/>
        </authorList>
    </citation>
    <scope>NUCLEOTIDE SEQUENCE [LARGE SCALE GENOMIC DNA]</scope>
    <source>
        <strain evidence="3 4">Tbo3840</strain>
    </source>
</reference>
<dbReference type="EMBL" id="NESQ01000032">
    <property type="protein sequence ID" value="PUU82213.1"/>
    <property type="molecule type" value="Genomic_DNA"/>
</dbReference>
<gene>
    <name evidence="3" type="ORF">B9Z19DRAFT_476755</name>
</gene>
<name>A0A2T7A392_TUBBO</name>
<evidence type="ECO:0008006" key="5">
    <source>
        <dbReference type="Google" id="ProtNLM"/>
    </source>
</evidence>
<dbReference type="OrthoDB" id="5420615at2759"/>
<evidence type="ECO:0000313" key="3">
    <source>
        <dbReference type="EMBL" id="PUU82213.1"/>
    </source>
</evidence>
<keyword evidence="1" id="KW-0175">Coiled coil</keyword>
<sequence length="394" mass="46413">MRKEIRAEIEREYAEKRESEKALKLQAEEAAKKEALLRLASEEIERKRIHKEVEIELERRRLEQVRIEEEAKRIGIERARMREQAEIEHERKKKEDELKVLEAFNQMELDKEVERRMKKEDERAKKEQEEKILQEAEERRKVEARNKLREKIKRDLMEEEAQKIETARIASHAAKLRELEVQRLKNAQEKSDMEGERDMLRLRIRRELEAEERARLSFETIEKLSLDQERLRLLEKALAEHALKDVIRQEEYLKMKEEMELRAQAQLSQERALEKAKVRQQLIEEAAAAQFEKEAHKVIDNGGKPGWKEETHKSPSLLANPPLQAPPSVISPGPGLGHFSDSPLRGTPPKMFANNPHISPASVPPPPPPHVDKLNLRWETNYKDDHYGGEQWTR</sequence>
<dbReference type="Proteomes" id="UP000244722">
    <property type="component" value="Unassembled WGS sequence"/>
</dbReference>
<evidence type="ECO:0000256" key="2">
    <source>
        <dbReference type="SAM" id="MobiDB-lite"/>
    </source>
</evidence>
<dbReference type="AlphaFoldDB" id="A0A2T7A392"/>